<name>A0A8E5K8A0_9CAUD</name>
<reference evidence="2" key="1">
    <citation type="journal article" date="2021" name="Pharmaceuticals (Basel)">
        <title>epsilon(2)-Phages Are Naturally Bred and Have a Vastly Improved Host Range in Staphylococcus aureus over Wild Type Phages.</title>
        <authorList>
            <person name="Saez Moreno D."/>
            <person name="Visram Z."/>
            <person name="Mutti M."/>
            <person name="Restrepo-Cordoba M."/>
            <person name="Hartmann S."/>
            <person name="Kremers A.I."/>
            <person name="Tisakova L."/>
            <person name="Schertler S."/>
            <person name="Wittmann J."/>
            <person name="Kalali B."/>
            <person name="Monecke S."/>
            <person name="Ehricht R."/>
            <person name="Resch G."/>
            <person name="Corsini L."/>
        </authorList>
    </citation>
    <scope>NUCLEOTIDE SEQUENCE</scope>
</reference>
<keyword evidence="1" id="KW-1133">Transmembrane helix</keyword>
<sequence>MVKTLLGMNIITSLSVVFTCLSLLTLMIFVHSKFSSKNVFVLYVIYAIIGIGTYIVLTMFQTTSVLIKNDVIDSIENTEHYIGFNDPIIIFIISFIGAILGGIWYKMMKIIKKSNFKDKK</sequence>
<keyword evidence="1" id="KW-0812">Transmembrane</keyword>
<organism evidence="2 3">
    <name type="scientific">Staphylococcus phage PM22</name>
    <dbReference type="NCBI Taxonomy" id="2813339"/>
    <lineage>
        <taxon>Viruses</taxon>
        <taxon>Duplodnaviria</taxon>
        <taxon>Heunggongvirae</taxon>
        <taxon>Uroviricota</taxon>
        <taxon>Caudoviricetes</taxon>
        <taxon>Herelleviridae</taxon>
        <taxon>Twortvirinae</taxon>
        <taxon>Kayvirus</taxon>
        <taxon>Kayvirus G1</taxon>
    </lineage>
</organism>
<evidence type="ECO:0000313" key="3">
    <source>
        <dbReference type="Proteomes" id="UP000679432"/>
    </source>
</evidence>
<feature type="transmembrane region" description="Helical" evidence="1">
    <location>
        <begin position="87"/>
        <end position="105"/>
    </location>
</feature>
<accession>A0A8E5K8A0</accession>
<proteinExistence type="predicted"/>
<dbReference type="EMBL" id="MW546065">
    <property type="protein sequence ID" value="QVD56330.1"/>
    <property type="molecule type" value="Genomic_DNA"/>
</dbReference>
<protein>
    <submittedName>
        <fullName evidence="2">Uncharacterized protein</fullName>
    </submittedName>
</protein>
<evidence type="ECO:0000256" key="1">
    <source>
        <dbReference type="SAM" id="Phobius"/>
    </source>
</evidence>
<keyword evidence="1" id="KW-0472">Membrane</keyword>
<feature type="transmembrane region" description="Helical" evidence="1">
    <location>
        <begin position="41"/>
        <end position="67"/>
    </location>
</feature>
<gene>
    <name evidence="2" type="ORF">PM22_085</name>
</gene>
<dbReference type="Proteomes" id="UP000679432">
    <property type="component" value="Segment"/>
</dbReference>
<evidence type="ECO:0000313" key="2">
    <source>
        <dbReference type="EMBL" id="QVD56330.1"/>
    </source>
</evidence>
<feature type="transmembrane region" description="Helical" evidence="1">
    <location>
        <begin position="6"/>
        <end position="29"/>
    </location>
</feature>